<comment type="similarity">
    <text evidence="3">Belongs to the PMEI family.</text>
</comment>
<keyword evidence="1 4" id="KW-0732">Signal</keyword>
<dbReference type="Gene3D" id="1.20.140.40">
    <property type="entry name" value="Invertase/pectin methylesterase inhibitor family protein"/>
    <property type="match status" value="1"/>
</dbReference>
<dbReference type="Proteomes" id="UP000250235">
    <property type="component" value="Unassembled WGS sequence"/>
</dbReference>
<evidence type="ECO:0000256" key="3">
    <source>
        <dbReference type="ARBA" id="ARBA00038471"/>
    </source>
</evidence>
<dbReference type="InterPro" id="IPR035513">
    <property type="entry name" value="Invertase/methylesterase_inhib"/>
</dbReference>
<dbReference type="AlphaFoldDB" id="A0A2Z7BB23"/>
<dbReference type="PANTHER" id="PTHR36710">
    <property type="entry name" value="PECTINESTERASE INHIBITOR-LIKE"/>
    <property type="match status" value="1"/>
</dbReference>
<dbReference type="InterPro" id="IPR006501">
    <property type="entry name" value="Pectinesterase_inhib_dom"/>
</dbReference>
<keyword evidence="6" id="KW-1185">Reference proteome</keyword>
<dbReference type="PANTHER" id="PTHR36710:SF18">
    <property type="entry name" value="PECTINESTERASE INHIBITOR 5-RELATED"/>
    <property type="match status" value="1"/>
</dbReference>
<dbReference type="GO" id="GO:0004857">
    <property type="term" value="F:enzyme inhibitor activity"/>
    <property type="evidence" value="ECO:0007669"/>
    <property type="project" value="InterPro"/>
</dbReference>
<feature type="signal peptide" evidence="4">
    <location>
        <begin position="1"/>
        <end position="25"/>
    </location>
</feature>
<accession>A0A2Z7BB23</accession>
<evidence type="ECO:0000256" key="2">
    <source>
        <dbReference type="ARBA" id="ARBA00023157"/>
    </source>
</evidence>
<evidence type="ECO:0000256" key="4">
    <source>
        <dbReference type="SAM" id="SignalP"/>
    </source>
</evidence>
<protein>
    <submittedName>
        <fullName evidence="5">Uncharacterized protein</fullName>
    </submittedName>
</protein>
<keyword evidence="2" id="KW-1015">Disulfide bond</keyword>
<dbReference type="InterPro" id="IPR052421">
    <property type="entry name" value="PCW_Enzyme_Inhibitor"/>
</dbReference>
<gene>
    <name evidence="5" type="ORF">F511_13059</name>
</gene>
<proteinExistence type="inferred from homology"/>
<evidence type="ECO:0000313" key="6">
    <source>
        <dbReference type="Proteomes" id="UP000250235"/>
    </source>
</evidence>
<dbReference type="NCBIfam" id="TIGR01614">
    <property type="entry name" value="PME_inhib"/>
    <property type="match status" value="1"/>
</dbReference>
<reference evidence="5 6" key="1">
    <citation type="journal article" date="2015" name="Proc. Natl. Acad. Sci. U.S.A.">
        <title>The resurrection genome of Boea hygrometrica: A blueprint for survival of dehydration.</title>
        <authorList>
            <person name="Xiao L."/>
            <person name="Yang G."/>
            <person name="Zhang L."/>
            <person name="Yang X."/>
            <person name="Zhao S."/>
            <person name="Ji Z."/>
            <person name="Zhou Q."/>
            <person name="Hu M."/>
            <person name="Wang Y."/>
            <person name="Chen M."/>
            <person name="Xu Y."/>
            <person name="Jin H."/>
            <person name="Xiao X."/>
            <person name="Hu G."/>
            <person name="Bao F."/>
            <person name="Hu Y."/>
            <person name="Wan P."/>
            <person name="Li L."/>
            <person name="Deng X."/>
            <person name="Kuang T."/>
            <person name="Xiang C."/>
            <person name="Zhu J.K."/>
            <person name="Oliver M.J."/>
            <person name="He Y."/>
        </authorList>
    </citation>
    <scope>NUCLEOTIDE SEQUENCE [LARGE SCALE GENOMIC DNA]</scope>
    <source>
        <strain evidence="6">cv. XS01</strain>
    </source>
</reference>
<feature type="chain" id="PRO_5016300849" evidence="4">
    <location>
        <begin position="26"/>
        <end position="177"/>
    </location>
</feature>
<evidence type="ECO:0000256" key="1">
    <source>
        <dbReference type="ARBA" id="ARBA00022729"/>
    </source>
</evidence>
<sequence length="177" mass="20388">MGFPFHKNIFLLGWILMIFKGYFLGGTVEATTLEDVCRMSYDQHLCLNDFGPSMKTAPIPTLANLAIRKVIDNMNMTRITIEFLLYFSVDPKDHDILNYCKNSYGPPFSSLVASAYYNMKHGQYRRLGQQAVAAFNAADRCQDAYAAYFLKARFQSYMNDLKRMSYILHVIVNEFLL</sequence>
<evidence type="ECO:0000313" key="5">
    <source>
        <dbReference type="EMBL" id="KZV31265.1"/>
    </source>
</evidence>
<dbReference type="EMBL" id="KV007597">
    <property type="protein sequence ID" value="KZV31265.1"/>
    <property type="molecule type" value="Genomic_DNA"/>
</dbReference>
<name>A0A2Z7BB23_9LAMI</name>
<dbReference type="SUPFAM" id="SSF101148">
    <property type="entry name" value="Plant invertase/pectin methylesterase inhibitor"/>
    <property type="match status" value="1"/>
</dbReference>
<organism evidence="5 6">
    <name type="scientific">Dorcoceras hygrometricum</name>
    <dbReference type="NCBI Taxonomy" id="472368"/>
    <lineage>
        <taxon>Eukaryota</taxon>
        <taxon>Viridiplantae</taxon>
        <taxon>Streptophyta</taxon>
        <taxon>Embryophyta</taxon>
        <taxon>Tracheophyta</taxon>
        <taxon>Spermatophyta</taxon>
        <taxon>Magnoliopsida</taxon>
        <taxon>eudicotyledons</taxon>
        <taxon>Gunneridae</taxon>
        <taxon>Pentapetalae</taxon>
        <taxon>asterids</taxon>
        <taxon>lamiids</taxon>
        <taxon>Lamiales</taxon>
        <taxon>Gesneriaceae</taxon>
        <taxon>Didymocarpoideae</taxon>
        <taxon>Trichosporeae</taxon>
        <taxon>Loxocarpinae</taxon>
        <taxon>Dorcoceras</taxon>
    </lineage>
</organism>